<comment type="caution">
    <text evidence="2">The sequence shown here is derived from an EMBL/GenBank/DDBJ whole genome shotgun (WGS) entry which is preliminary data.</text>
</comment>
<proteinExistence type="predicted"/>
<evidence type="ECO:0000313" key="3">
    <source>
        <dbReference type="Proteomes" id="UP001642501"/>
    </source>
</evidence>
<dbReference type="SMART" id="SM00248">
    <property type="entry name" value="ANK"/>
    <property type="match status" value="2"/>
</dbReference>
<reference evidence="2 3" key="1">
    <citation type="submission" date="2024-01" db="EMBL/GenBank/DDBJ databases">
        <authorList>
            <person name="Allen C."/>
            <person name="Tagirdzhanova G."/>
        </authorList>
    </citation>
    <scope>NUCLEOTIDE SEQUENCE [LARGE SCALE GENOMIC DNA]</scope>
    <source>
        <strain evidence="2 3">CBS 573.63</strain>
    </source>
</reference>
<dbReference type="Gene3D" id="1.25.40.20">
    <property type="entry name" value="Ankyrin repeat-containing domain"/>
    <property type="match status" value="1"/>
</dbReference>
<name>A0ABP0DGM0_9PEZI</name>
<dbReference type="PROSITE" id="PS50297">
    <property type="entry name" value="ANK_REP_REGION"/>
    <property type="match status" value="2"/>
</dbReference>
<dbReference type="InterPro" id="IPR036770">
    <property type="entry name" value="Ankyrin_rpt-contain_sf"/>
</dbReference>
<dbReference type="Pfam" id="PF12796">
    <property type="entry name" value="Ank_2"/>
    <property type="match status" value="1"/>
</dbReference>
<sequence>MQLLPIILGVVFYRFAFSNRSLRLLVQFISSLLGQLVHFAMVNLTEDEVDDLIYFARANEADELSSTLAELVAKAGVDATTPLQILAAAVDDGKNTPLHMAAGNGHEAIVRLIVAQIKSAPKEARQSFLDATNAFGNTALHWAAINGHLAVVKLLVEEAGASPALANDKNYVALDLAGLNDKVAVVDYFLASAEAAEKGAEASSSQANGGLCEAVASVELGSDGDKDEDVIVMSAQREGDEIVFDAKKIE</sequence>
<dbReference type="PROSITE" id="PS50088">
    <property type="entry name" value="ANK_REPEAT"/>
    <property type="match status" value="2"/>
</dbReference>
<dbReference type="PANTHER" id="PTHR24121:SF32">
    <property type="entry name" value="DEATH DOMAIN-CONTAINING PROTEIN"/>
    <property type="match status" value="1"/>
</dbReference>
<dbReference type="SUPFAM" id="SSF48403">
    <property type="entry name" value="Ankyrin repeat"/>
    <property type="match status" value="1"/>
</dbReference>
<keyword evidence="3" id="KW-1185">Reference proteome</keyword>
<dbReference type="PANTHER" id="PTHR24121">
    <property type="entry name" value="NO MECHANORECEPTOR POTENTIAL C, ISOFORM D-RELATED"/>
    <property type="match status" value="1"/>
</dbReference>
<evidence type="ECO:0000313" key="2">
    <source>
        <dbReference type="EMBL" id="CAK7267393.1"/>
    </source>
</evidence>
<dbReference type="EMBL" id="CAWUOM010000034">
    <property type="protein sequence ID" value="CAK7267393.1"/>
    <property type="molecule type" value="Genomic_DNA"/>
</dbReference>
<dbReference type="Proteomes" id="UP001642501">
    <property type="component" value="Unassembled WGS sequence"/>
</dbReference>
<keyword evidence="1" id="KW-0040">ANK repeat</keyword>
<feature type="repeat" description="ANK" evidence="1">
    <location>
        <begin position="93"/>
        <end position="114"/>
    </location>
</feature>
<evidence type="ECO:0000256" key="1">
    <source>
        <dbReference type="PROSITE-ProRule" id="PRU00023"/>
    </source>
</evidence>
<gene>
    <name evidence="2" type="primary">YAR1</name>
    <name evidence="2" type="ORF">SEPCBS57363_002569</name>
</gene>
<feature type="repeat" description="ANK" evidence="1">
    <location>
        <begin position="135"/>
        <end position="157"/>
    </location>
</feature>
<accession>A0ABP0DGM0</accession>
<organism evidence="2 3">
    <name type="scientific">Sporothrix epigloea</name>
    <dbReference type="NCBI Taxonomy" id="1892477"/>
    <lineage>
        <taxon>Eukaryota</taxon>
        <taxon>Fungi</taxon>
        <taxon>Dikarya</taxon>
        <taxon>Ascomycota</taxon>
        <taxon>Pezizomycotina</taxon>
        <taxon>Sordariomycetes</taxon>
        <taxon>Sordariomycetidae</taxon>
        <taxon>Ophiostomatales</taxon>
        <taxon>Ophiostomataceae</taxon>
        <taxon>Sporothrix</taxon>
    </lineage>
</organism>
<dbReference type="InterPro" id="IPR002110">
    <property type="entry name" value="Ankyrin_rpt"/>
</dbReference>
<protein>
    <submittedName>
        <fullName evidence="2">Ankyrin repeat-containing protein</fullName>
    </submittedName>
</protein>